<evidence type="ECO:0000259" key="1">
    <source>
        <dbReference type="Pfam" id="PF04073"/>
    </source>
</evidence>
<dbReference type="InterPro" id="IPR036754">
    <property type="entry name" value="YbaK/aa-tRNA-synt-asso_dom_sf"/>
</dbReference>
<organism evidence="2 3">
    <name type="scientific">Trichloromonas acetexigens</name>
    <dbReference type="NCBI Taxonomy" id="38815"/>
    <lineage>
        <taxon>Bacteria</taxon>
        <taxon>Pseudomonadati</taxon>
        <taxon>Thermodesulfobacteriota</taxon>
        <taxon>Desulfuromonadia</taxon>
        <taxon>Desulfuromonadales</taxon>
        <taxon>Trichloromonadaceae</taxon>
        <taxon>Trichloromonas</taxon>
    </lineage>
</organism>
<evidence type="ECO:0000313" key="2">
    <source>
        <dbReference type="EMBL" id="TRO78683.1"/>
    </source>
</evidence>
<dbReference type="Pfam" id="PF04073">
    <property type="entry name" value="tRNA_edit"/>
    <property type="match status" value="1"/>
</dbReference>
<dbReference type="Gene3D" id="3.90.960.10">
    <property type="entry name" value="YbaK/aminoacyl-tRNA synthetase-associated domain"/>
    <property type="match status" value="1"/>
</dbReference>
<dbReference type="RefSeq" id="WP_092054638.1">
    <property type="nucleotide sequence ID" value="NZ_FOJJ01000007.1"/>
</dbReference>
<sequence>MPTIDDVERYLAPYGIQVLRFAAPTPTVEAAAAAVGCAPAEIAKSMLLLVGGRPLLVVACGDARVKSSKLKQAVGLSGKVSFPGPEEVRRHTGYAPGGVCPFLLPKELPVLLDLSLRRFDRIYPAAGDDHSAVAISSEQLAELTGGRFAEVCDCAQP</sequence>
<evidence type="ECO:0000313" key="3">
    <source>
        <dbReference type="Proteomes" id="UP000317155"/>
    </source>
</evidence>
<dbReference type="SUPFAM" id="SSF55826">
    <property type="entry name" value="YbaK/ProRS associated domain"/>
    <property type="match status" value="1"/>
</dbReference>
<dbReference type="CDD" id="cd04333">
    <property type="entry name" value="ProX_deacylase"/>
    <property type="match status" value="1"/>
</dbReference>
<dbReference type="Proteomes" id="UP000317155">
    <property type="component" value="Unassembled WGS sequence"/>
</dbReference>
<comment type="caution">
    <text evidence="2">The sequence shown here is derived from an EMBL/GenBank/DDBJ whole genome shotgun (WGS) entry which is preliminary data.</text>
</comment>
<feature type="domain" description="YbaK/aminoacyl-tRNA synthetase-associated" evidence="1">
    <location>
        <begin position="24"/>
        <end position="142"/>
    </location>
</feature>
<dbReference type="PANTHER" id="PTHR30411:SF1">
    <property type="entry name" value="CYTOPLASMIC PROTEIN"/>
    <property type="match status" value="1"/>
</dbReference>
<dbReference type="OrthoDB" id="8536235at2"/>
<dbReference type="GO" id="GO:0002161">
    <property type="term" value="F:aminoacyl-tRNA deacylase activity"/>
    <property type="evidence" value="ECO:0007669"/>
    <property type="project" value="InterPro"/>
</dbReference>
<gene>
    <name evidence="2" type="ORF">FL622_15430</name>
</gene>
<reference evidence="2 3" key="1">
    <citation type="submission" date="2019-07" db="EMBL/GenBank/DDBJ databases">
        <title>Insights of Desulfuromonas acetexigens electromicrobiology.</title>
        <authorList>
            <person name="Katuri K."/>
            <person name="Sapireddy V."/>
            <person name="Shaw D.R."/>
            <person name="Saikaly P."/>
        </authorList>
    </citation>
    <scope>NUCLEOTIDE SEQUENCE [LARGE SCALE GENOMIC DNA]</scope>
    <source>
        <strain evidence="2 3">2873</strain>
    </source>
</reference>
<accession>A0A550J6F1</accession>
<dbReference type="AlphaFoldDB" id="A0A550J6F1"/>
<keyword evidence="3" id="KW-1185">Reference proteome</keyword>
<protein>
    <submittedName>
        <fullName evidence="2">YbaK/EbsC family protein</fullName>
    </submittedName>
</protein>
<dbReference type="PANTHER" id="PTHR30411">
    <property type="entry name" value="CYTOPLASMIC PROTEIN"/>
    <property type="match status" value="1"/>
</dbReference>
<dbReference type="EMBL" id="VJVV01000015">
    <property type="protein sequence ID" value="TRO78683.1"/>
    <property type="molecule type" value="Genomic_DNA"/>
</dbReference>
<proteinExistence type="predicted"/>
<name>A0A550J6F1_9BACT</name>
<dbReference type="InterPro" id="IPR007214">
    <property type="entry name" value="YbaK/aa-tRNA-synth-assoc-dom"/>
</dbReference>